<accession>S9QRH2</accession>
<reference evidence="3" key="1">
    <citation type="journal article" date="2014" name="Stand. Genomic Sci.">
        <title>Genome sequence of the exopolysaccharide-producing Salipiger mucosus type strain (DSM 16094(T)), a moderately halophilic member of the Roseobacter clade.</title>
        <authorList>
            <person name="Riedel T."/>
            <person name="Spring S."/>
            <person name="Fiebig A."/>
            <person name="Petersen J."/>
            <person name="Kyrpides N.C."/>
            <person name="Goker M."/>
            <person name="Klenk H.P."/>
        </authorList>
    </citation>
    <scope>NUCLEOTIDE SEQUENCE [LARGE SCALE GENOMIC DNA]</scope>
    <source>
        <strain evidence="3">DSM 16094</strain>
    </source>
</reference>
<proteinExistence type="predicted"/>
<dbReference type="HOGENOM" id="CLU_2289678_0_0_5"/>
<organism evidence="2 3">
    <name type="scientific">Salipiger mucosus DSM 16094</name>
    <dbReference type="NCBI Taxonomy" id="1123237"/>
    <lineage>
        <taxon>Bacteria</taxon>
        <taxon>Pseudomonadati</taxon>
        <taxon>Pseudomonadota</taxon>
        <taxon>Alphaproteobacteria</taxon>
        <taxon>Rhodobacterales</taxon>
        <taxon>Roseobacteraceae</taxon>
        <taxon>Salipiger</taxon>
    </lineage>
</organism>
<name>S9QRH2_9RHOB</name>
<evidence type="ECO:0000256" key="1">
    <source>
        <dbReference type="SAM" id="Phobius"/>
    </source>
</evidence>
<dbReference type="Proteomes" id="UP000015347">
    <property type="component" value="Unassembled WGS sequence"/>
</dbReference>
<sequence length="101" mass="11338">MLWLGYAAAGLVVPVVAFLIPARHGLPSMRRIEEFLAPDMLVAWMLLGLLPLIVAMALLRDRLGLRYQVRSGAAAARWARWRWRGLSPGRRARRGRAGRPP</sequence>
<feature type="transmembrane region" description="Helical" evidence="1">
    <location>
        <begin position="41"/>
        <end position="59"/>
    </location>
</feature>
<keyword evidence="1" id="KW-0812">Transmembrane</keyword>
<keyword evidence="3" id="KW-1185">Reference proteome</keyword>
<evidence type="ECO:0000313" key="3">
    <source>
        <dbReference type="Proteomes" id="UP000015347"/>
    </source>
</evidence>
<keyword evidence="1" id="KW-0472">Membrane</keyword>
<gene>
    <name evidence="2" type="ORF">Salmuc_05332</name>
</gene>
<dbReference type="EMBL" id="APVH01000025">
    <property type="protein sequence ID" value="EPX82228.1"/>
    <property type="molecule type" value="Genomic_DNA"/>
</dbReference>
<evidence type="ECO:0000313" key="2">
    <source>
        <dbReference type="EMBL" id="EPX82228.1"/>
    </source>
</evidence>
<comment type="caution">
    <text evidence="2">The sequence shown here is derived from an EMBL/GenBank/DDBJ whole genome shotgun (WGS) entry which is preliminary data.</text>
</comment>
<dbReference type="AlphaFoldDB" id="S9QRH2"/>
<keyword evidence="1" id="KW-1133">Transmembrane helix</keyword>
<protein>
    <submittedName>
        <fullName evidence="2">Uncharacterized protein</fullName>
    </submittedName>
</protein>